<accession>A0A1H3LA28</accession>
<gene>
    <name evidence="4" type="ORF">SAMN05660462_00436</name>
</gene>
<dbReference type="EMBL" id="FNQE01000003">
    <property type="protein sequence ID" value="SDY60814.1"/>
    <property type="molecule type" value="Genomic_DNA"/>
</dbReference>
<dbReference type="InterPro" id="IPR002931">
    <property type="entry name" value="Transglutaminase-like"/>
</dbReference>
<dbReference type="OrthoDB" id="1864213at2"/>
<feature type="transmembrane region" description="Helical" evidence="2">
    <location>
        <begin position="22"/>
        <end position="42"/>
    </location>
</feature>
<name>A0A1H3LA28_9FIRM</name>
<dbReference type="SUPFAM" id="SSF54001">
    <property type="entry name" value="Cysteine proteinases"/>
    <property type="match status" value="1"/>
</dbReference>
<reference evidence="4 5" key="1">
    <citation type="submission" date="2016-10" db="EMBL/GenBank/DDBJ databases">
        <authorList>
            <person name="de Groot N.N."/>
        </authorList>
    </citation>
    <scope>NUCLEOTIDE SEQUENCE [LARGE SCALE GENOMIC DNA]</scope>
    <source>
        <strain evidence="4 5">DSM 21650</strain>
    </source>
</reference>
<dbReference type="Proteomes" id="UP000198625">
    <property type="component" value="Unassembled WGS sequence"/>
</dbReference>
<evidence type="ECO:0000259" key="3">
    <source>
        <dbReference type="Pfam" id="PF01841"/>
    </source>
</evidence>
<evidence type="ECO:0000313" key="5">
    <source>
        <dbReference type="Proteomes" id="UP000198625"/>
    </source>
</evidence>
<keyword evidence="2" id="KW-0812">Transmembrane</keyword>
<keyword evidence="5" id="KW-1185">Reference proteome</keyword>
<evidence type="ECO:0000313" key="4">
    <source>
        <dbReference type="EMBL" id="SDY60814.1"/>
    </source>
</evidence>
<dbReference type="SUPFAM" id="SSF48452">
    <property type="entry name" value="TPR-like"/>
    <property type="match status" value="1"/>
</dbReference>
<dbReference type="InterPro" id="IPR038765">
    <property type="entry name" value="Papain-like_cys_pep_sf"/>
</dbReference>
<proteinExistence type="predicted"/>
<dbReference type="STRING" id="415015.SAMN05660462_00436"/>
<dbReference type="Gene3D" id="3.10.620.30">
    <property type="match status" value="1"/>
</dbReference>
<dbReference type="Gene3D" id="1.25.40.10">
    <property type="entry name" value="Tetratricopeptide repeat domain"/>
    <property type="match status" value="1"/>
</dbReference>
<keyword evidence="1" id="KW-0175">Coiled coil</keyword>
<keyword evidence="2" id="KW-0472">Membrane</keyword>
<keyword evidence="2" id="KW-1133">Transmembrane helix</keyword>
<dbReference type="InterPro" id="IPR011990">
    <property type="entry name" value="TPR-like_helical_dom_sf"/>
</dbReference>
<dbReference type="PANTHER" id="PTHR46333">
    <property type="entry name" value="CYTOKINESIS PROTEIN 3"/>
    <property type="match status" value="1"/>
</dbReference>
<dbReference type="PANTHER" id="PTHR46333:SF2">
    <property type="entry name" value="CYTOKINESIS PROTEIN 3"/>
    <property type="match status" value="1"/>
</dbReference>
<evidence type="ECO:0000256" key="1">
    <source>
        <dbReference type="SAM" id="Coils"/>
    </source>
</evidence>
<protein>
    <submittedName>
        <fullName evidence="4">Transglutaminase-like superfamily protein</fullName>
    </submittedName>
</protein>
<dbReference type="InterPro" id="IPR052557">
    <property type="entry name" value="CAP/Cytokinesis_protein"/>
</dbReference>
<sequence>MTEGEKTQTENMVRSPISWKKLIPIIFIFLIIILAIGTKVIIPNIEYNKAVALYESGSYIEAVEAFKSLGDYKDSEEMLLAAKYGSAKSYFDEKEYYLAISELKELGSYKDSEEMLNESIYLRAKELSHLRKWEEATKLLEEIKDYNDSNDLIQYNIYKFAEEKAYFSKWEEALELVNTIPDYKDSQRLIIKCKYFLALEKADNKDWIAASNLMKEAKNYLNSEVLAKKYVYNFAMEKIDIEDWDSAIETLSTIADYSNSNNLIRQHKVNMALNIPYKALALGTIKEESTEVEDFEKILLNMAINKEYKYEVIYKERLDDDIIDTIFNNLDIADLNVWGKYPEYYSLFNYLDYYSSYSSGNTIIRLMLTDTRFSIEEAEKMISDFEEEAYNIIDKLIEEGKITGDMTEKEKARVLYIWMAHNLKYDVKLSKEGYTGYGATVNRLASCNGYTSLYNMLCKIVGIEVQGVIGSAGGESHIWTLANLDGEKVYIDSTWGDPVPDTKNYCDMTYFAVTEKFLRKTHKW</sequence>
<dbReference type="Pfam" id="PF01841">
    <property type="entry name" value="Transglut_core"/>
    <property type="match status" value="1"/>
</dbReference>
<dbReference type="AlphaFoldDB" id="A0A1H3LA28"/>
<feature type="coiled-coil region" evidence="1">
    <location>
        <begin position="368"/>
        <end position="395"/>
    </location>
</feature>
<evidence type="ECO:0000256" key="2">
    <source>
        <dbReference type="SAM" id="Phobius"/>
    </source>
</evidence>
<dbReference type="RefSeq" id="WP_091726600.1">
    <property type="nucleotide sequence ID" value="NZ_FNQE01000003.1"/>
</dbReference>
<organism evidence="4 5">
    <name type="scientific">Proteiniborus ethanoligenes</name>
    <dbReference type="NCBI Taxonomy" id="415015"/>
    <lineage>
        <taxon>Bacteria</taxon>
        <taxon>Bacillati</taxon>
        <taxon>Bacillota</taxon>
        <taxon>Clostridia</taxon>
        <taxon>Eubacteriales</taxon>
        <taxon>Proteiniborus</taxon>
    </lineage>
</organism>
<feature type="domain" description="Transglutaminase-like" evidence="3">
    <location>
        <begin position="402"/>
        <end position="482"/>
    </location>
</feature>
<dbReference type="GO" id="GO:0005737">
    <property type="term" value="C:cytoplasm"/>
    <property type="evidence" value="ECO:0007669"/>
    <property type="project" value="TreeGrafter"/>
</dbReference>